<dbReference type="EMBL" id="CAKLPX010000001">
    <property type="protein sequence ID" value="CAH0990668.1"/>
    <property type="molecule type" value="Genomic_DNA"/>
</dbReference>
<comment type="caution">
    <text evidence="2">The sequence shown here is derived from an EMBL/GenBank/DDBJ whole genome shotgun (WGS) entry which is preliminary data.</text>
</comment>
<feature type="transmembrane region" description="Helical" evidence="1">
    <location>
        <begin position="80"/>
        <end position="99"/>
    </location>
</feature>
<feature type="transmembrane region" description="Helical" evidence="1">
    <location>
        <begin position="111"/>
        <end position="129"/>
    </location>
</feature>
<evidence type="ECO:0000313" key="2">
    <source>
        <dbReference type="EMBL" id="CAH0990668.1"/>
    </source>
</evidence>
<sequence>MTLKRYNMEKILKIITGLAGALFALIGLGWVIKPAAIAAEMGLPLLEGTALNTQIGDMGAFFFAGGVITLLGVLTGKRQWYYAAALLIGTAGVFRVLAFTVQGATLPIDKLIVEIVVLGILLASAKLTSVPQ</sequence>
<dbReference type="Proteomes" id="UP000838100">
    <property type="component" value="Unassembled WGS sequence"/>
</dbReference>
<keyword evidence="1" id="KW-0472">Membrane</keyword>
<organism evidence="2 3">
    <name type="scientific">Sinobacterium norvegicum</name>
    <dbReference type="NCBI Taxonomy" id="1641715"/>
    <lineage>
        <taxon>Bacteria</taxon>
        <taxon>Pseudomonadati</taxon>
        <taxon>Pseudomonadota</taxon>
        <taxon>Gammaproteobacteria</taxon>
        <taxon>Cellvibrionales</taxon>
        <taxon>Spongiibacteraceae</taxon>
        <taxon>Sinobacterium</taxon>
    </lineage>
</organism>
<reference evidence="2" key="1">
    <citation type="submission" date="2021-12" db="EMBL/GenBank/DDBJ databases">
        <authorList>
            <person name="Rodrigo-Torres L."/>
            <person name="Arahal R. D."/>
            <person name="Lucena T."/>
        </authorList>
    </citation>
    <scope>NUCLEOTIDE SEQUENCE</scope>
    <source>
        <strain evidence="2">CECT 8267</strain>
    </source>
</reference>
<feature type="transmembrane region" description="Helical" evidence="1">
    <location>
        <begin position="52"/>
        <end position="73"/>
    </location>
</feature>
<feature type="transmembrane region" description="Helical" evidence="1">
    <location>
        <begin position="12"/>
        <end position="32"/>
    </location>
</feature>
<gene>
    <name evidence="2" type="ORF">SIN8267_00762</name>
</gene>
<name>A0ABN8EG91_9GAMM</name>
<keyword evidence="1" id="KW-1133">Transmembrane helix</keyword>
<proteinExistence type="predicted"/>
<evidence type="ECO:0008006" key="4">
    <source>
        <dbReference type="Google" id="ProtNLM"/>
    </source>
</evidence>
<protein>
    <recommendedName>
        <fullName evidence="4">DUF4345 domain-containing protein</fullName>
    </recommendedName>
</protein>
<evidence type="ECO:0000256" key="1">
    <source>
        <dbReference type="SAM" id="Phobius"/>
    </source>
</evidence>
<keyword evidence="3" id="KW-1185">Reference proteome</keyword>
<keyword evidence="1" id="KW-0812">Transmembrane</keyword>
<accession>A0ABN8EG91</accession>
<evidence type="ECO:0000313" key="3">
    <source>
        <dbReference type="Proteomes" id="UP000838100"/>
    </source>
</evidence>